<evidence type="ECO:0000259" key="11">
    <source>
        <dbReference type="PROSITE" id="PS50866"/>
    </source>
</evidence>
<dbReference type="Pfam" id="PF00650">
    <property type="entry name" value="CRAL_TRIO"/>
    <property type="match status" value="1"/>
</dbReference>
<evidence type="ECO:0000256" key="6">
    <source>
        <dbReference type="ARBA" id="ARBA00022618"/>
    </source>
</evidence>
<gene>
    <name evidence="12" type="ORF">M569_09207</name>
</gene>
<dbReference type="PROSITE" id="PS50866">
    <property type="entry name" value="GOLD"/>
    <property type="match status" value="1"/>
</dbReference>
<dbReference type="EMBL" id="AUSU01004149">
    <property type="protein sequence ID" value="EPS65571.1"/>
    <property type="molecule type" value="Genomic_DNA"/>
</dbReference>
<dbReference type="GO" id="GO:0016020">
    <property type="term" value="C:membrane"/>
    <property type="evidence" value="ECO:0007669"/>
    <property type="project" value="UniProtKB-SubCell"/>
</dbReference>
<name>S8CLC9_9LAMI</name>
<dbReference type="InterPro" id="IPR001251">
    <property type="entry name" value="CRAL-TRIO_dom"/>
</dbReference>
<dbReference type="Pfam" id="PF25099">
    <property type="entry name" value="GOLD_PATL1_C"/>
    <property type="match status" value="1"/>
</dbReference>
<keyword evidence="7" id="KW-0446">Lipid-binding</keyword>
<dbReference type="CDD" id="cd00170">
    <property type="entry name" value="SEC14"/>
    <property type="match status" value="1"/>
</dbReference>
<dbReference type="PRINTS" id="PR00180">
    <property type="entry name" value="CRETINALDHBP"/>
</dbReference>
<protein>
    <recommendedName>
        <fullName evidence="14">CRAL-TRIO domain-containing protein</fullName>
    </recommendedName>
</protein>
<evidence type="ECO:0000256" key="8">
    <source>
        <dbReference type="ARBA" id="ARBA00023136"/>
    </source>
</evidence>
<dbReference type="SMART" id="SM01100">
    <property type="entry name" value="CRAL_TRIO_N"/>
    <property type="match status" value="1"/>
</dbReference>
<evidence type="ECO:0000256" key="9">
    <source>
        <dbReference type="ARBA" id="ARBA00023306"/>
    </source>
</evidence>
<evidence type="ECO:0000313" key="13">
    <source>
        <dbReference type="Proteomes" id="UP000015453"/>
    </source>
</evidence>
<dbReference type="OrthoDB" id="75724at2759"/>
<evidence type="ECO:0000313" key="12">
    <source>
        <dbReference type="EMBL" id="EPS65571.1"/>
    </source>
</evidence>
<keyword evidence="9" id="KW-0131">Cell cycle</keyword>
<dbReference type="Pfam" id="PF03765">
    <property type="entry name" value="CRAL_TRIO_N"/>
    <property type="match status" value="1"/>
</dbReference>
<dbReference type="GO" id="GO:0051301">
    <property type="term" value="P:cell division"/>
    <property type="evidence" value="ECO:0007669"/>
    <property type="project" value="UniProtKB-KW"/>
</dbReference>
<comment type="similarity">
    <text evidence="3">Belongs to the patellin family.</text>
</comment>
<evidence type="ECO:0000256" key="1">
    <source>
        <dbReference type="ARBA" id="ARBA00004370"/>
    </source>
</evidence>
<dbReference type="SUPFAM" id="SSF52087">
    <property type="entry name" value="CRAL/TRIO domain"/>
    <property type="match status" value="1"/>
</dbReference>
<dbReference type="SUPFAM" id="SSF46938">
    <property type="entry name" value="CRAL/TRIO N-terminal domain"/>
    <property type="match status" value="1"/>
</dbReference>
<dbReference type="AlphaFoldDB" id="S8CLC9"/>
<organism evidence="12 13">
    <name type="scientific">Genlisea aurea</name>
    <dbReference type="NCBI Taxonomy" id="192259"/>
    <lineage>
        <taxon>Eukaryota</taxon>
        <taxon>Viridiplantae</taxon>
        <taxon>Streptophyta</taxon>
        <taxon>Embryophyta</taxon>
        <taxon>Tracheophyta</taxon>
        <taxon>Spermatophyta</taxon>
        <taxon>Magnoliopsida</taxon>
        <taxon>eudicotyledons</taxon>
        <taxon>Gunneridae</taxon>
        <taxon>Pentapetalae</taxon>
        <taxon>asterids</taxon>
        <taxon>lamiids</taxon>
        <taxon>Lamiales</taxon>
        <taxon>Lentibulariaceae</taxon>
        <taxon>Genlisea</taxon>
    </lineage>
</organism>
<evidence type="ECO:0000256" key="7">
    <source>
        <dbReference type="ARBA" id="ARBA00023121"/>
    </source>
</evidence>
<accession>S8CLC9</accession>
<feature type="domain" description="GOLD" evidence="11">
    <location>
        <begin position="263"/>
        <end position="397"/>
    </location>
</feature>
<keyword evidence="13" id="KW-1185">Reference proteome</keyword>
<keyword evidence="6" id="KW-0132">Cell division</keyword>
<dbReference type="InterPro" id="IPR056794">
    <property type="entry name" value="PATL1-6_C_GOLD"/>
</dbReference>
<dbReference type="InterPro" id="IPR009038">
    <property type="entry name" value="GOLD_dom"/>
</dbReference>
<keyword evidence="4" id="KW-0813">Transport</keyword>
<dbReference type="SMART" id="SM00516">
    <property type="entry name" value="SEC14"/>
    <property type="match status" value="1"/>
</dbReference>
<feature type="non-terminal residue" evidence="12">
    <location>
        <position position="1"/>
    </location>
</feature>
<reference evidence="12 13" key="1">
    <citation type="journal article" date="2013" name="BMC Genomics">
        <title>The miniature genome of a carnivorous plant Genlisea aurea contains a low number of genes and short non-coding sequences.</title>
        <authorList>
            <person name="Leushkin E.V."/>
            <person name="Sutormin R.A."/>
            <person name="Nabieva E.R."/>
            <person name="Penin A.A."/>
            <person name="Kondrashov A.S."/>
            <person name="Logacheva M.D."/>
        </authorList>
    </citation>
    <scope>NUCLEOTIDE SEQUENCE [LARGE SCALE GENOMIC DNA]</scope>
</reference>
<dbReference type="InterPro" id="IPR011074">
    <property type="entry name" value="CRAL/TRIO_N_dom"/>
</dbReference>
<keyword evidence="5" id="KW-0963">Cytoplasm</keyword>
<evidence type="ECO:0000259" key="10">
    <source>
        <dbReference type="PROSITE" id="PS50191"/>
    </source>
</evidence>
<dbReference type="InterPro" id="IPR044834">
    <property type="entry name" value="PATL"/>
</dbReference>
<sequence length="400" mass="45868">KVPISLGSFKEESNRASDLSNLELKALEELKLLVSDAINKGLFSGASPSSAASISHQEASIWGVPLMKDDRTDAVLLKFLRARDFKVDESFAMLRNTMKWRSDFNVDELLREDLGQDPEKIVFMHGRDKDGHPVCYNVYGEFQNKDLYAKTFSDEEKRMRFLRWRIQFLERSIRNLDFNPGGINTMFQISDLKNSPGPSQKELRVTTRQALQILQDNYPELVAKQVFINVPWWYMVFYAMIISPFLTQRTKSKFVFSGPTSTAKTLFKYISPEQVPTMYGGLSVDLCECNPDFSMDDPATELAIKPSTKQTVEIIVNEKCTIVWELRVVGWEVGYSAEFLPESERGYTVIIEKARRMSPSDEPVVSNRFVVNEVGKILLIVNNPTPKRKQLLYRFKVLPI</sequence>
<dbReference type="Gene3D" id="3.40.525.10">
    <property type="entry name" value="CRAL-TRIO lipid binding domain"/>
    <property type="match status" value="1"/>
</dbReference>
<dbReference type="GO" id="GO:0005737">
    <property type="term" value="C:cytoplasm"/>
    <property type="evidence" value="ECO:0007669"/>
    <property type="project" value="UniProtKB-SubCell"/>
</dbReference>
<comment type="caution">
    <text evidence="12">The sequence shown here is derived from an EMBL/GenBank/DDBJ whole genome shotgun (WGS) entry which is preliminary data.</text>
</comment>
<dbReference type="PANTHER" id="PTHR45932">
    <property type="entry name" value="PATELLIN-1"/>
    <property type="match status" value="1"/>
</dbReference>
<evidence type="ECO:0000256" key="4">
    <source>
        <dbReference type="ARBA" id="ARBA00022448"/>
    </source>
</evidence>
<comment type="subcellular location">
    <subcellularLocation>
        <location evidence="2">Cytoplasm</location>
    </subcellularLocation>
    <subcellularLocation>
        <location evidence="1">Membrane</location>
    </subcellularLocation>
</comment>
<evidence type="ECO:0008006" key="14">
    <source>
        <dbReference type="Google" id="ProtNLM"/>
    </source>
</evidence>
<proteinExistence type="inferred from homology"/>
<dbReference type="PANTHER" id="PTHR45932:SF6">
    <property type="entry name" value="PATELLIN-3"/>
    <property type="match status" value="1"/>
</dbReference>
<feature type="non-terminal residue" evidence="12">
    <location>
        <position position="400"/>
    </location>
</feature>
<dbReference type="InterPro" id="IPR036865">
    <property type="entry name" value="CRAL-TRIO_dom_sf"/>
</dbReference>
<keyword evidence="8" id="KW-0472">Membrane</keyword>
<feature type="domain" description="CRAL-TRIO" evidence="10">
    <location>
        <begin position="111"/>
        <end position="287"/>
    </location>
</feature>
<dbReference type="GO" id="GO:0008289">
    <property type="term" value="F:lipid binding"/>
    <property type="evidence" value="ECO:0007669"/>
    <property type="project" value="UniProtKB-KW"/>
</dbReference>
<evidence type="ECO:0000256" key="3">
    <source>
        <dbReference type="ARBA" id="ARBA00007155"/>
    </source>
</evidence>
<evidence type="ECO:0000256" key="2">
    <source>
        <dbReference type="ARBA" id="ARBA00004496"/>
    </source>
</evidence>
<evidence type="ECO:0000256" key="5">
    <source>
        <dbReference type="ARBA" id="ARBA00022490"/>
    </source>
</evidence>
<dbReference type="Proteomes" id="UP000015453">
    <property type="component" value="Unassembled WGS sequence"/>
</dbReference>
<dbReference type="InterPro" id="IPR036273">
    <property type="entry name" value="CRAL/TRIO_N_dom_sf"/>
</dbReference>
<dbReference type="PROSITE" id="PS50191">
    <property type="entry name" value="CRAL_TRIO"/>
    <property type="match status" value="1"/>
</dbReference>